<keyword evidence="5" id="KW-0489">Methyltransferase</keyword>
<sequence length="302" mass="34051">MASDSDSQRETLINDNPKLQTYYHSLESRIGYRLLLGGTRHFGFYDHDTYWPFPLSRGLRRMEDKLAETLDLPSGAYVLDAGCGVGHVALHLAQKHGYRIQGIDIIDHHIEKARANIARSGLPSGQIKVRKMDYHHLDELEKDSFDGAYTMETFVHATDAKAVLANFHRVLRPGGRLSLFEYDHMLPEDSKDERAHAMSLINNFAAMPTNALSHPGVFQGMLEDAGFTDVVVHDYSENVKPMTRLFFILAYIPYLIVTLLHLERYFINTVAGVQSYAGHGQWRYVAISATKPGGTLESAKTR</sequence>
<dbReference type="Gene3D" id="3.40.50.150">
    <property type="entry name" value="Vaccinia Virus protein VP39"/>
    <property type="match status" value="1"/>
</dbReference>
<protein>
    <submittedName>
        <fullName evidence="5">S-adenosyl-L-methionine-dependent methyltransferase</fullName>
    </submittedName>
</protein>
<evidence type="ECO:0000256" key="3">
    <source>
        <dbReference type="SAM" id="Phobius"/>
    </source>
</evidence>
<feature type="domain" description="Methyltransferase" evidence="4">
    <location>
        <begin position="78"/>
        <end position="175"/>
    </location>
</feature>
<dbReference type="GO" id="GO:0003838">
    <property type="term" value="F:sterol 24-C-methyltransferase activity"/>
    <property type="evidence" value="ECO:0007669"/>
    <property type="project" value="TreeGrafter"/>
</dbReference>
<dbReference type="SUPFAM" id="SSF53335">
    <property type="entry name" value="S-adenosyl-L-methionine-dependent methyltransferases"/>
    <property type="match status" value="1"/>
</dbReference>
<evidence type="ECO:0000256" key="1">
    <source>
        <dbReference type="ARBA" id="ARBA00022679"/>
    </source>
</evidence>
<keyword evidence="3" id="KW-0812">Transmembrane</keyword>
<keyword evidence="1 5" id="KW-0808">Transferase</keyword>
<dbReference type="AlphaFoldDB" id="A0A2V1DI52"/>
<dbReference type="PANTHER" id="PTHR44068:SF1">
    <property type="entry name" value="HYPOTHETICAL LOC100005854"/>
    <property type="match status" value="1"/>
</dbReference>
<dbReference type="InterPro" id="IPR041698">
    <property type="entry name" value="Methyltransf_25"/>
</dbReference>
<dbReference type="InterPro" id="IPR050447">
    <property type="entry name" value="Erg6_SMT_methyltransf"/>
</dbReference>
<dbReference type="GO" id="GO:0006696">
    <property type="term" value="P:ergosterol biosynthetic process"/>
    <property type="evidence" value="ECO:0007669"/>
    <property type="project" value="TreeGrafter"/>
</dbReference>
<organism evidence="5 6">
    <name type="scientific">Periconia macrospinosa</name>
    <dbReference type="NCBI Taxonomy" id="97972"/>
    <lineage>
        <taxon>Eukaryota</taxon>
        <taxon>Fungi</taxon>
        <taxon>Dikarya</taxon>
        <taxon>Ascomycota</taxon>
        <taxon>Pezizomycotina</taxon>
        <taxon>Dothideomycetes</taxon>
        <taxon>Pleosporomycetidae</taxon>
        <taxon>Pleosporales</taxon>
        <taxon>Massarineae</taxon>
        <taxon>Periconiaceae</taxon>
        <taxon>Periconia</taxon>
    </lineage>
</organism>
<dbReference type="PANTHER" id="PTHR44068">
    <property type="entry name" value="ZGC:194242"/>
    <property type="match status" value="1"/>
</dbReference>
<dbReference type="OrthoDB" id="540004at2759"/>
<dbReference type="STRING" id="97972.A0A2V1DI52"/>
<keyword evidence="6" id="KW-1185">Reference proteome</keyword>
<dbReference type="Pfam" id="PF13649">
    <property type="entry name" value="Methyltransf_25"/>
    <property type="match status" value="1"/>
</dbReference>
<evidence type="ECO:0000313" key="6">
    <source>
        <dbReference type="Proteomes" id="UP000244855"/>
    </source>
</evidence>
<reference evidence="5 6" key="1">
    <citation type="journal article" date="2018" name="Sci. Rep.">
        <title>Comparative genomics provides insights into the lifestyle and reveals functional heterogeneity of dark septate endophytic fungi.</title>
        <authorList>
            <person name="Knapp D.G."/>
            <person name="Nemeth J.B."/>
            <person name="Barry K."/>
            <person name="Hainaut M."/>
            <person name="Henrissat B."/>
            <person name="Johnson J."/>
            <person name="Kuo A."/>
            <person name="Lim J.H.P."/>
            <person name="Lipzen A."/>
            <person name="Nolan M."/>
            <person name="Ohm R.A."/>
            <person name="Tamas L."/>
            <person name="Grigoriev I.V."/>
            <person name="Spatafora J.W."/>
            <person name="Nagy L.G."/>
            <person name="Kovacs G.M."/>
        </authorList>
    </citation>
    <scope>NUCLEOTIDE SEQUENCE [LARGE SCALE GENOMIC DNA]</scope>
    <source>
        <strain evidence="5 6">DSE2036</strain>
    </source>
</reference>
<dbReference type="InterPro" id="IPR029063">
    <property type="entry name" value="SAM-dependent_MTases_sf"/>
</dbReference>
<comment type="similarity">
    <text evidence="2">Belongs to the class I-like SAM-binding methyltransferase superfamily. Erg6/SMT family.</text>
</comment>
<feature type="transmembrane region" description="Helical" evidence="3">
    <location>
        <begin position="245"/>
        <end position="262"/>
    </location>
</feature>
<evidence type="ECO:0000313" key="5">
    <source>
        <dbReference type="EMBL" id="PVH96784.1"/>
    </source>
</evidence>
<dbReference type="CDD" id="cd02440">
    <property type="entry name" value="AdoMet_MTases"/>
    <property type="match status" value="1"/>
</dbReference>
<dbReference type="GO" id="GO:0032259">
    <property type="term" value="P:methylation"/>
    <property type="evidence" value="ECO:0007669"/>
    <property type="project" value="UniProtKB-KW"/>
</dbReference>
<accession>A0A2V1DI52</accession>
<evidence type="ECO:0000256" key="2">
    <source>
        <dbReference type="ARBA" id="ARBA00038188"/>
    </source>
</evidence>
<gene>
    <name evidence="5" type="ORF">DM02DRAFT_616950</name>
</gene>
<dbReference type="EMBL" id="KZ805454">
    <property type="protein sequence ID" value="PVH96784.1"/>
    <property type="molecule type" value="Genomic_DNA"/>
</dbReference>
<dbReference type="Proteomes" id="UP000244855">
    <property type="component" value="Unassembled WGS sequence"/>
</dbReference>
<evidence type="ECO:0000259" key="4">
    <source>
        <dbReference type="Pfam" id="PF13649"/>
    </source>
</evidence>
<keyword evidence="3" id="KW-0472">Membrane</keyword>
<keyword evidence="3" id="KW-1133">Transmembrane helix</keyword>
<name>A0A2V1DI52_9PLEO</name>
<dbReference type="GO" id="GO:0005783">
    <property type="term" value="C:endoplasmic reticulum"/>
    <property type="evidence" value="ECO:0007669"/>
    <property type="project" value="TreeGrafter"/>
</dbReference>
<proteinExistence type="inferred from homology"/>